<accession>A0A9Q1JTM6</accession>
<organism evidence="1 2">
    <name type="scientific">Carnegiea gigantea</name>
    <dbReference type="NCBI Taxonomy" id="171969"/>
    <lineage>
        <taxon>Eukaryota</taxon>
        <taxon>Viridiplantae</taxon>
        <taxon>Streptophyta</taxon>
        <taxon>Embryophyta</taxon>
        <taxon>Tracheophyta</taxon>
        <taxon>Spermatophyta</taxon>
        <taxon>Magnoliopsida</taxon>
        <taxon>eudicotyledons</taxon>
        <taxon>Gunneridae</taxon>
        <taxon>Pentapetalae</taxon>
        <taxon>Caryophyllales</taxon>
        <taxon>Cactineae</taxon>
        <taxon>Cactaceae</taxon>
        <taxon>Cactoideae</taxon>
        <taxon>Echinocereeae</taxon>
        <taxon>Carnegiea</taxon>
    </lineage>
</organism>
<dbReference type="AlphaFoldDB" id="A0A9Q1JTM6"/>
<proteinExistence type="predicted"/>
<dbReference type="EMBL" id="JAKOGI010000774">
    <property type="protein sequence ID" value="KAJ8430652.1"/>
    <property type="molecule type" value="Genomic_DNA"/>
</dbReference>
<gene>
    <name evidence="1" type="ORF">Cgig2_000643</name>
</gene>
<sequence>MLLHSVARLWLDVIEHDVQVTLGLPKGPLEVVEPKNESNVNFKFASLLNRWKQQWPKRDSISNCGEVIEVMRGQVDWGEDFIRNFIVLVVSTCVHGKQRGEVIYLIMNMLVDLSKLCYLNRVVFKLSKNDKDETKPEDEIRVSKRKSGSFHDGKAAADSIITNSRLLTEVIIELEEFIPRARTPLKRVRKVAAESMSDALISDRTNKSRSRSPVLSQDSYESKGFFIEIDAIGKHFVGSQDTMHDFLKFTSPNLILRVSQNKKEALPKGVVILDSKADISPAKVQVDILMRCMKNSTQCSSTPLPSGLIMVCSQEDNRAFVDRSVMRIGELDLEIRDIQTTSNTNKGLE</sequence>
<keyword evidence="2" id="KW-1185">Reference proteome</keyword>
<protein>
    <submittedName>
        <fullName evidence="1">Uncharacterized protein</fullName>
    </submittedName>
</protein>
<name>A0A9Q1JTM6_9CARY</name>
<reference evidence="1" key="1">
    <citation type="submission" date="2022-04" db="EMBL/GenBank/DDBJ databases">
        <title>Carnegiea gigantea Genome sequencing and assembly v2.</title>
        <authorList>
            <person name="Copetti D."/>
            <person name="Sanderson M.J."/>
            <person name="Burquez A."/>
            <person name="Wojciechowski M.F."/>
        </authorList>
    </citation>
    <scope>NUCLEOTIDE SEQUENCE</scope>
    <source>
        <strain evidence="1">SGP5-SGP5p</strain>
        <tissue evidence="1">Aerial part</tissue>
    </source>
</reference>
<dbReference type="Proteomes" id="UP001153076">
    <property type="component" value="Unassembled WGS sequence"/>
</dbReference>
<comment type="caution">
    <text evidence="1">The sequence shown here is derived from an EMBL/GenBank/DDBJ whole genome shotgun (WGS) entry which is preliminary data.</text>
</comment>
<evidence type="ECO:0000313" key="2">
    <source>
        <dbReference type="Proteomes" id="UP001153076"/>
    </source>
</evidence>
<evidence type="ECO:0000313" key="1">
    <source>
        <dbReference type="EMBL" id="KAJ8430652.1"/>
    </source>
</evidence>